<evidence type="ECO:0000256" key="6">
    <source>
        <dbReference type="ARBA" id="ARBA00023242"/>
    </source>
</evidence>
<keyword evidence="4 7" id="KW-0863">Zinc-finger</keyword>
<sequence>MDNFEYIFSYPSDVAASQYGSDAAGYAWTFGDVVGVSSRDIMDHLLGAPLPPPKRQCVRPPSDLSWCQPSYASYSTPFVGRPSESDLDAASWLASVSAPHEKEAISPSPAPVPPSVSQEFKSALGPVTVTFLSPQVTSSSTVPASSGRRRKNAHCHLCDKRFESRYKLKMHVNTHTGARPFTCDVCGKGFMRRTTLNAHRPIHDASQFSCPTCNRPFKRSSERLIHILLKVCLRKQRILRRTTSGWFCDVCNEGVPQPEEHRCPVKGRRRQCPVCGMDFGGQRDHKMLTHVRQDHPEFLASL</sequence>
<proteinExistence type="predicted"/>
<dbReference type="EMBL" id="QCYY01000273">
    <property type="protein sequence ID" value="ROT85455.1"/>
    <property type="molecule type" value="Genomic_DNA"/>
</dbReference>
<organism evidence="9 10">
    <name type="scientific">Penaeus vannamei</name>
    <name type="common">Whiteleg shrimp</name>
    <name type="synonym">Litopenaeus vannamei</name>
    <dbReference type="NCBI Taxonomy" id="6689"/>
    <lineage>
        <taxon>Eukaryota</taxon>
        <taxon>Metazoa</taxon>
        <taxon>Ecdysozoa</taxon>
        <taxon>Arthropoda</taxon>
        <taxon>Crustacea</taxon>
        <taxon>Multicrustacea</taxon>
        <taxon>Malacostraca</taxon>
        <taxon>Eumalacostraca</taxon>
        <taxon>Eucarida</taxon>
        <taxon>Decapoda</taxon>
        <taxon>Dendrobranchiata</taxon>
        <taxon>Penaeoidea</taxon>
        <taxon>Penaeidae</taxon>
        <taxon>Penaeus</taxon>
    </lineage>
</organism>
<gene>
    <name evidence="9" type="ORF">C7M84_013878</name>
</gene>
<reference evidence="9 10" key="1">
    <citation type="submission" date="2018-04" db="EMBL/GenBank/DDBJ databases">
        <authorList>
            <person name="Zhang X."/>
            <person name="Yuan J."/>
            <person name="Li F."/>
            <person name="Xiang J."/>
        </authorList>
    </citation>
    <scope>NUCLEOTIDE SEQUENCE [LARGE SCALE GENOMIC DNA]</scope>
    <source>
        <tissue evidence="9">Muscle</tissue>
    </source>
</reference>
<evidence type="ECO:0000256" key="4">
    <source>
        <dbReference type="ARBA" id="ARBA00022771"/>
    </source>
</evidence>
<keyword evidence="5" id="KW-0862">Zinc</keyword>
<evidence type="ECO:0000256" key="5">
    <source>
        <dbReference type="ARBA" id="ARBA00022833"/>
    </source>
</evidence>
<dbReference type="Proteomes" id="UP000283509">
    <property type="component" value="Unassembled WGS sequence"/>
</dbReference>
<keyword evidence="6" id="KW-0539">Nucleus</keyword>
<dbReference type="InterPro" id="IPR036236">
    <property type="entry name" value="Znf_C2H2_sf"/>
</dbReference>
<keyword evidence="10" id="KW-1185">Reference proteome</keyword>
<dbReference type="Pfam" id="PF00096">
    <property type="entry name" value="zf-C2H2"/>
    <property type="match status" value="3"/>
</dbReference>
<evidence type="ECO:0000259" key="8">
    <source>
        <dbReference type="PROSITE" id="PS50157"/>
    </source>
</evidence>
<feature type="domain" description="C2H2-type" evidence="8">
    <location>
        <begin position="153"/>
        <end position="180"/>
    </location>
</feature>
<comment type="subcellular location">
    <subcellularLocation>
        <location evidence="1">Nucleus</location>
    </subcellularLocation>
</comment>
<dbReference type="SUPFAM" id="SSF57667">
    <property type="entry name" value="beta-beta-alpha zinc fingers"/>
    <property type="match status" value="1"/>
</dbReference>
<dbReference type="GO" id="GO:0008270">
    <property type="term" value="F:zinc ion binding"/>
    <property type="evidence" value="ECO:0007669"/>
    <property type="project" value="UniProtKB-KW"/>
</dbReference>
<dbReference type="STRING" id="6689.A0A3R7T1E3"/>
<dbReference type="OrthoDB" id="6344823at2759"/>
<keyword evidence="2" id="KW-0479">Metal-binding</keyword>
<dbReference type="PANTHER" id="PTHR24394:SF29">
    <property type="entry name" value="MYONEURIN"/>
    <property type="match status" value="1"/>
</dbReference>
<dbReference type="PROSITE" id="PS00028">
    <property type="entry name" value="ZINC_FINGER_C2H2_1"/>
    <property type="match status" value="2"/>
</dbReference>
<reference evidence="9 10" key="2">
    <citation type="submission" date="2019-01" db="EMBL/GenBank/DDBJ databases">
        <title>The decoding of complex shrimp genome reveals the adaptation for benthos swimmer, frequently molting mechanism and breeding impact on genome.</title>
        <authorList>
            <person name="Sun Y."/>
            <person name="Gao Y."/>
            <person name="Yu Y."/>
        </authorList>
    </citation>
    <scope>NUCLEOTIDE SEQUENCE [LARGE SCALE GENOMIC DNA]</scope>
    <source>
        <tissue evidence="9">Muscle</tissue>
    </source>
</reference>
<feature type="domain" description="C2H2-type" evidence="8">
    <location>
        <begin position="181"/>
        <end position="208"/>
    </location>
</feature>
<evidence type="ECO:0000256" key="2">
    <source>
        <dbReference type="ARBA" id="ARBA00022723"/>
    </source>
</evidence>
<comment type="caution">
    <text evidence="9">The sequence shown here is derived from an EMBL/GenBank/DDBJ whole genome shotgun (WGS) entry which is preliminary data.</text>
</comment>
<dbReference type="GO" id="GO:0000981">
    <property type="term" value="F:DNA-binding transcription factor activity, RNA polymerase II-specific"/>
    <property type="evidence" value="ECO:0007669"/>
    <property type="project" value="TreeGrafter"/>
</dbReference>
<protein>
    <submittedName>
        <fullName evidence="9">Zinc finger, C2H2 type</fullName>
    </submittedName>
</protein>
<keyword evidence="3" id="KW-0677">Repeat</keyword>
<name>A0A3R7T1E3_PENVA</name>
<dbReference type="InterPro" id="IPR013087">
    <property type="entry name" value="Znf_C2H2_type"/>
</dbReference>
<evidence type="ECO:0000256" key="3">
    <source>
        <dbReference type="ARBA" id="ARBA00022737"/>
    </source>
</evidence>
<dbReference type="PANTHER" id="PTHR24394">
    <property type="entry name" value="ZINC FINGER PROTEIN"/>
    <property type="match status" value="1"/>
</dbReference>
<evidence type="ECO:0000256" key="7">
    <source>
        <dbReference type="PROSITE-ProRule" id="PRU00042"/>
    </source>
</evidence>
<accession>A0A3R7T1E3</accession>
<evidence type="ECO:0000313" key="10">
    <source>
        <dbReference type="Proteomes" id="UP000283509"/>
    </source>
</evidence>
<evidence type="ECO:0000313" key="9">
    <source>
        <dbReference type="EMBL" id="ROT85455.1"/>
    </source>
</evidence>
<dbReference type="FunFam" id="3.30.160.60:FF:000624">
    <property type="entry name" value="zinc finger protein 697"/>
    <property type="match status" value="1"/>
</dbReference>
<dbReference type="Gene3D" id="3.30.160.60">
    <property type="entry name" value="Classic Zinc Finger"/>
    <property type="match status" value="2"/>
</dbReference>
<dbReference type="GO" id="GO:0005634">
    <property type="term" value="C:nucleus"/>
    <property type="evidence" value="ECO:0007669"/>
    <property type="project" value="UniProtKB-SubCell"/>
</dbReference>
<dbReference type="SMART" id="SM00355">
    <property type="entry name" value="ZnF_C2H2"/>
    <property type="match status" value="4"/>
</dbReference>
<dbReference type="PROSITE" id="PS50157">
    <property type="entry name" value="ZINC_FINGER_C2H2_2"/>
    <property type="match status" value="2"/>
</dbReference>
<dbReference type="AlphaFoldDB" id="A0A3R7T1E3"/>
<evidence type="ECO:0000256" key="1">
    <source>
        <dbReference type="ARBA" id="ARBA00004123"/>
    </source>
</evidence>